<reference evidence="1 2" key="1">
    <citation type="submission" date="2015-06" db="EMBL/GenBank/DDBJ databases">
        <title>Investigation of pathophysiology for high-risk pregnancy and development of treatment modality based on it.</title>
        <authorList>
            <person name="Kim B.-C."/>
            <person name="Lim S."/>
        </authorList>
    </citation>
    <scope>NUCLEOTIDE SEQUENCE [LARGE SCALE GENOMIC DNA]</scope>
    <source>
        <strain evidence="1 2">AD1-86</strain>
    </source>
</reference>
<sequence>MAVNVSNKPVVMPGVSEESQRTHVDRVYGREKLPVWAQLKLRGLEANFDLTGTTAFLADEDTMVLVAPEQFGEDSIQVEVHREPRPYGGMEDSLTFRRIAWE</sequence>
<dbReference type="AlphaFoldDB" id="A0A1B0ZJG5"/>
<dbReference type="EMBL" id="CP012117">
    <property type="protein sequence ID" value="ANP27992.1"/>
    <property type="molecule type" value="Genomic_DNA"/>
</dbReference>
<evidence type="ECO:0000313" key="1">
    <source>
        <dbReference type="EMBL" id="ANP27992.1"/>
    </source>
</evidence>
<dbReference type="Proteomes" id="UP000092596">
    <property type="component" value="Chromosome"/>
</dbReference>
<dbReference type="RefSeq" id="WP_034373814.1">
    <property type="nucleotide sequence ID" value="NZ_CP012117.1"/>
</dbReference>
<name>A0A1B0ZJG5_9MICO</name>
<protein>
    <submittedName>
        <fullName evidence="1">Uncharacterized protein</fullName>
    </submittedName>
</protein>
<gene>
    <name evidence="1" type="ORF">DAD186_14420</name>
</gene>
<dbReference type="KEGG" id="dva:DAD186_14420"/>
<accession>A0A1B0ZJG5</accession>
<organism evidence="1 2">
    <name type="scientific">Dermabacter vaginalis</name>
    <dbReference type="NCBI Taxonomy" id="1630135"/>
    <lineage>
        <taxon>Bacteria</taxon>
        <taxon>Bacillati</taxon>
        <taxon>Actinomycetota</taxon>
        <taxon>Actinomycetes</taxon>
        <taxon>Micrococcales</taxon>
        <taxon>Dermabacteraceae</taxon>
        <taxon>Dermabacter</taxon>
    </lineage>
</organism>
<proteinExistence type="predicted"/>
<evidence type="ECO:0000313" key="2">
    <source>
        <dbReference type="Proteomes" id="UP000092596"/>
    </source>
</evidence>